<reference evidence="1 2" key="1">
    <citation type="submission" date="2018-03" db="EMBL/GenBank/DDBJ databases">
        <title>Whole genome sequencing of Histamine producing bacteria.</title>
        <authorList>
            <person name="Butler K."/>
        </authorList>
    </citation>
    <scope>NUCLEOTIDE SEQUENCE [LARGE SCALE GENOMIC DNA]</scope>
    <source>
        <strain evidence="1 2">DSM 16190</strain>
    </source>
</reference>
<proteinExistence type="predicted"/>
<organism evidence="1 2">
    <name type="scientific">Photobacterium lipolyticum</name>
    <dbReference type="NCBI Taxonomy" id="266810"/>
    <lineage>
        <taxon>Bacteria</taxon>
        <taxon>Pseudomonadati</taxon>
        <taxon>Pseudomonadota</taxon>
        <taxon>Gammaproteobacteria</taxon>
        <taxon>Vibrionales</taxon>
        <taxon>Vibrionaceae</taxon>
        <taxon>Photobacterium</taxon>
    </lineage>
</organism>
<dbReference type="RefSeq" id="WP_107282808.1">
    <property type="nucleotide sequence ID" value="NZ_PYMC01000004.1"/>
</dbReference>
<keyword evidence="2" id="KW-1185">Reference proteome</keyword>
<sequence>MMNYLAVYLNSGGGVVRNEETQEVMNLQLGEYPSADIAIEDACEQLDCKHVMNGVLVKGQDKGGFMIVDAQEFVAL</sequence>
<dbReference type="OrthoDB" id="5896142at2"/>
<evidence type="ECO:0000313" key="1">
    <source>
        <dbReference type="EMBL" id="PSW05656.1"/>
    </source>
</evidence>
<name>A0A2T3N0H7_9GAMM</name>
<dbReference type="AlphaFoldDB" id="A0A2T3N0H7"/>
<dbReference type="Proteomes" id="UP000240904">
    <property type="component" value="Unassembled WGS sequence"/>
</dbReference>
<evidence type="ECO:0000313" key="2">
    <source>
        <dbReference type="Proteomes" id="UP000240904"/>
    </source>
</evidence>
<gene>
    <name evidence="1" type="ORF">C9I89_07865</name>
</gene>
<accession>A0A2T3N0H7</accession>
<comment type="caution">
    <text evidence="1">The sequence shown here is derived from an EMBL/GenBank/DDBJ whole genome shotgun (WGS) entry which is preliminary data.</text>
</comment>
<protein>
    <submittedName>
        <fullName evidence="1">Uncharacterized protein</fullName>
    </submittedName>
</protein>
<dbReference type="EMBL" id="PYMC01000004">
    <property type="protein sequence ID" value="PSW05656.1"/>
    <property type="molecule type" value="Genomic_DNA"/>
</dbReference>